<reference evidence="1" key="2">
    <citation type="submission" date="2023-05" db="EMBL/GenBank/DDBJ databases">
        <authorList>
            <consortium name="Lawrence Berkeley National Laboratory"/>
            <person name="Steindorff A."/>
            <person name="Hensen N."/>
            <person name="Bonometti L."/>
            <person name="Westerberg I."/>
            <person name="Brannstrom I.O."/>
            <person name="Guillou S."/>
            <person name="Cros-Aarteil S."/>
            <person name="Calhoun S."/>
            <person name="Haridas S."/>
            <person name="Kuo A."/>
            <person name="Mondo S."/>
            <person name="Pangilinan J."/>
            <person name="Riley R."/>
            <person name="Labutti K."/>
            <person name="Andreopoulos B."/>
            <person name="Lipzen A."/>
            <person name="Chen C."/>
            <person name="Yanf M."/>
            <person name="Daum C."/>
            <person name="Ng V."/>
            <person name="Clum A."/>
            <person name="Ohm R."/>
            <person name="Martin F."/>
            <person name="Silar P."/>
            <person name="Natvig D."/>
            <person name="Lalanne C."/>
            <person name="Gautier V."/>
            <person name="Ament-Velasquez S.L."/>
            <person name="Kruys A."/>
            <person name="Hutchinson M.I."/>
            <person name="Powell A.J."/>
            <person name="Barry K."/>
            <person name="Miller A.N."/>
            <person name="Grigoriev I.V."/>
            <person name="Debuchy R."/>
            <person name="Gladieux P."/>
            <person name="Thoren M.H."/>
            <person name="Johannesson H."/>
        </authorList>
    </citation>
    <scope>NUCLEOTIDE SEQUENCE</scope>
    <source>
        <strain evidence="1">PSN309</strain>
    </source>
</reference>
<gene>
    <name evidence="1" type="ORF">QBC35DRAFT_33783</name>
</gene>
<dbReference type="AlphaFoldDB" id="A0AAN6WZU2"/>
<proteinExistence type="predicted"/>
<organism evidence="1 2">
    <name type="scientific">Podospora australis</name>
    <dbReference type="NCBI Taxonomy" id="1536484"/>
    <lineage>
        <taxon>Eukaryota</taxon>
        <taxon>Fungi</taxon>
        <taxon>Dikarya</taxon>
        <taxon>Ascomycota</taxon>
        <taxon>Pezizomycotina</taxon>
        <taxon>Sordariomycetes</taxon>
        <taxon>Sordariomycetidae</taxon>
        <taxon>Sordariales</taxon>
        <taxon>Podosporaceae</taxon>
        <taxon>Podospora</taxon>
    </lineage>
</organism>
<sequence>MPALFDHPGHCVGNSVSVKEDSIIPWRHISQNVACTVCLNPIFSCICGLCGYSFFTGGHLRCCSDKRRQPASHPSRPIKRRQDQFRSAGNGALLAVISTRLIVVPFSTYILPCSDRSIFHFPFHPPPS</sequence>
<dbReference type="EMBL" id="MU864361">
    <property type="protein sequence ID" value="KAK4191021.1"/>
    <property type="molecule type" value="Genomic_DNA"/>
</dbReference>
<dbReference type="Proteomes" id="UP001302126">
    <property type="component" value="Unassembled WGS sequence"/>
</dbReference>
<name>A0AAN6WZU2_9PEZI</name>
<evidence type="ECO:0000313" key="2">
    <source>
        <dbReference type="Proteomes" id="UP001302126"/>
    </source>
</evidence>
<comment type="caution">
    <text evidence="1">The sequence shown here is derived from an EMBL/GenBank/DDBJ whole genome shotgun (WGS) entry which is preliminary data.</text>
</comment>
<evidence type="ECO:0000313" key="1">
    <source>
        <dbReference type="EMBL" id="KAK4191021.1"/>
    </source>
</evidence>
<keyword evidence="2" id="KW-1185">Reference proteome</keyword>
<reference evidence="1" key="1">
    <citation type="journal article" date="2023" name="Mol. Phylogenet. Evol.">
        <title>Genome-scale phylogeny and comparative genomics of the fungal order Sordariales.</title>
        <authorList>
            <person name="Hensen N."/>
            <person name="Bonometti L."/>
            <person name="Westerberg I."/>
            <person name="Brannstrom I.O."/>
            <person name="Guillou S."/>
            <person name="Cros-Aarteil S."/>
            <person name="Calhoun S."/>
            <person name="Haridas S."/>
            <person name="Kuo A."/>
            <person name="Mondo S."/>
            <person name="Pangilinan J."/>
            <person name="Riley R."/>
            <person name="LaButti K."/>
            <person name="Andreopoulos B."/>
            <person name="Lipzen A."/>
            <person name="Chen C."/>
            <person name="Yan M."/>
            <person name="Daum C."/>
            <person name="Ng V."/>
            <person name="Clum A."/>
            <person name="Steindorff A."/>
            <person name="Ohm R.A."/>
            <person name="Martin F."/>
            <person name="Silar P."/>
            <person name="Natvig D.O."/>
            <person name="Lalanne C."/>
            <person name="Gautier V."/>
            <person name="Ament-Velasquez S.L."/>
            <person name="Kruys A."/>
            <person name="Hutchinson M.I."/>
            <person name="Powell A.J."/>
            <person name="Barry K."/>
            <person name="Miller A.N."/>
            <person name="Grigoriev I.V."/>
            <person name="Debuchy R."/>
            <person name="Gladieux P."/>
            <person name="Hiltunen Thoren M."/>
            <person name="Johannesson H."/>
        </authorList>
    </citation>
    <scope>NUCLEOTIDE SEQUENCE</scope>
    <source>
        <strain evidence="1">PSN309</strain>
    </source>
</reference>
<accession>A0AAN6WZU2</accession>
<protein>
    <submittedName>
        <fullName evidence="1">Uncharacterized protein</fullName>
    </submittedName>
</protein>